<dbReference type="RefSeq" id="XP_025836251.1">
    <property type="nucleotide sequence ID" value="XM_025980466.1"/>
</dbReference>
<evidence type="ECO:0000256" key="1">
    <source>
        <dbReference type="SAM" id="MobiDB-lite"/>
    </source>
</evidence>
<dbReference type="PANTHER" id="PTHR33480">
    <property type="entry name" value="SET DOMAIN-CONTAINING PROTEIN-RELATED"/>
    <property type="match status" value="1"/>
</dbReference>
<dbReference type="InParanoid" id="A0A7F5RJW5"/>
<feature type="compositionally biased region" description="Low complexity" evidence="1">
    <location>
        <begin position="132"/>
        <end position="144"/>
    </location>
</feature>
<evidence type="ECO:0000313" key="3">
    <source>
        <dbReference type="RefSeq" id="XP_025836251.1"/>
    </source>
</evidence>
<keyword evidence="2" id="KW-1185">Reference proteome</keyword>
<protein>
    <submittedName>
        <fullName evidence="3">Uncharacterized protein LOC112906405</fullName>
    </submittedName>
</protein>
<accession>A0A7F5RJW5</accession>
<dbReference type="AlphaFoldDB" id="A0A7F5RJW5"/>
<name>A0A7F5RJW5_AGRPL</name>
<dbReference type="GeneID" id="112906405"/>
<dbReference type="KEGG" id="apln:112906405"/>
<dbReference type="Proteomes" id="UP000192223">
    <property type="component" value="Unplaced"/>
</dbReference>
<organism evidence="2 3">
    <name type="scientific">Agrilus planipennis</name>
    <name type="common">Emerald ash borer</name>
    <name type="synonym">Agrilus marcopoli</name>
    <dbReference type="NCBI Taxonomy" id="224129"/>
    <lineage>
        <taxon>Eukaryota</taxon>
        <taxon>Metazoa</taxon>
        <taxon>Ecdysozoa</taxon>
        <taxon>Arthropoda</taxon>
        <taxon>Hexapoda</taxon>
        <taxon>Insecta</taxon>
        <taxon>Pterygota</taxon>
        <taxon>Neoptera</taxon>
        <taxon>Endopterygota</taxon>
        <taxon>Coleoptera</taxon>
        <taxon>Polyphaga</taxon>
        <taxon>Elateriformia</taxon>
        <taxon>Buprestoidea</taxon>
        <taxon>Buprestidae</taxon>
        <taxon>Agrilinae</taxon>
        <taxon>Agrilus</taxon>
    </lineage>
</organism>
<evidence type="ECO:0000313" key="2">
    <source>
        <dbReference type="Proteomes" id="UP000192223"/>
    </source>
</evidence>
<reference evidence="3" key="1">
    <citation type="submission" date="2025-08" db="UniProtKB">
        <authorList>
            <consortium name="RefSeq"/>
        </authorList>
    </citation>
    <scope>IDENTIFICATION</scope>
    <source>
        <tissue evidence="3">Entire body</tissue>
    </source>
</reference>
<dbReference type="OrthoDB" id="6783964at2759"/>
<proteinExistence type="predicted"/>
<sequence>MSGGNVVRKLATRSNVKHPELLTSTRFRKHIATTLQLMSLDETEIEQIATFMGHTKKTHAEFYRLPQDIYQTAKVAKVLMLLEKGKANEFKGKSLGEIHLSNDVYYSSESDECDLEESVPQRALNRISRQGTNNSVSTNNEESTLVNQERQKEKPKGPTKQQGRVKWCEKEKKIVLKYFSEHIKKKIPPKKQECEEFLKYYNTDFQNKDWVKIKTYVYNVYRKEI</sequence>
<gene>
    <name evidence="3" type="primary">LOC112906405</name>
</gene>
<feature type="region of interest" description="Disordered" evidence="1">
    <location>
        <begin position="125"/>
        <end position="163"/>
    </location>
</feature>
<dbReference type="PANTHER" id="PTHR33480:SF1">
    <property type="entry name" value="TYR RECOMBINASE DOMAIN-CONTAINING PROTEIN"/>
    <property type="match status" value="1"/>
</dbReference>